<dbReference type="GO" id="GO:0009086">
    <property type="term" value="P:methionine biosynthetic process"/>
    <property type="evidence" value="ECO:0007669"/>
    <property type="project" value="TreeGrafter"/>
</dbReference>
<dbReference type="GO" id="GO:0004489">
    <property type="term" value="F:methylenetetrahydrofolate reductase [NAD(P)H] activity"/>
    <property type="evidence" value="ECO:0007669"/>
    <property type="project" value="InterPro"/>
</dbReference>
<evidence type="ECO:0000256" key="1">
    <source>
        <dbReference type="ARBA" id="ARBA00001974"/>
    </source>
</evidence>
<keyword evidence="9" id="KW-1185">Reference proteome</keyword>
<evidence type="ECO:0000256" key="5">
    <source>
        <dbReference type="ARBA" id="ARBA00022827"/>
    </source>
</evidence>
<evidence type="ECO:0000256" key="3">
    <source>
        <dbReference type="ARBA" id="ARBA00006743"/>
    </source>
</evidence>
<dbReference type="InterPro" id="IPR003171">
    <property type="entry name" value="Mehydrof_redctse-like"/>
</dbReference>
<evidence type="ECO:0000256" key="7">
    <source>
        <dbReference type="RuleBase" id="RU004254"/>
    </source>
</evidence>
<dbReference type="Proteomes" id="UP001431783">
    <property type="component" value="Unassembled WGS sequence"/>
</dbReference>
<keyword evidence="5" id="KW-0274">FAD</keyword>
<accession>A0AAW1TTL7</accession>
<dbReference type="InterPro" id="IPR029041">
    <property type="entry name" value="FAD-linked_oxidoreductase-like"/>
</dbReference>
<gene>
    <name evidence="8" type="ORF">WA026_011362</name>
</gene>
<comment type="caution">
    <text evidence="8">The sequence shown here is derived from an EMBL/GenBank/DDBJ whole genome shotgun (WGS) entry which is preliminary data.</text>
</comment>
<sequence length="299" mass="34748">MIRPPRRNEKLTNIINKIGRKKLVSLELNPYIPIDYRNVCELNPSFCSVVWLARRNETENLKLLPPIVITKKLIELGYTILIHLPGIFYTEKKMHDILSLLKIYGVRNIFAMRGGDPHLKIENCDFPFALDIIKFIRKDFGDYFDIATTGFPHIHPSSTSAEDDMCNLKKKILFGATLVITQACVNSTVYLDFSKNCIKYAIDVPIIYGLSMFRSCKDFMRIFKMSLFVDEEEMLTIQRCIKGPKRKIFLRNKSKYLVQQLLNDDLTVGVHLFSRNHFDLIKNVLTEINVMKYKAVLMK</sequence>
<evidence type="ECO:0008006" key="10">
    <source>
        <dbReference type="Google" id="ProtNLM"/>
    </source>
</evidence>
<dbReference type="PANTHER" id="PTHR45754">
    <property type="entry name" value="METHYLENETETRAHYDROFOLATE REDUCTASE"/>
    <property type="match status" value="1"/>
</dbReference>
<keyword evidence="4" id="KW-0285">Flavoprotein</keyword>
<dbReference type="AlphaFoldDB" id="A0AAW1TTL7"/>
<dbReference type="GO" id="GO:0035999">
    <property type="term" value="P:tetrahydrofolate interconversion"/>
    <property type="evidence" value="ECO:0007669"/>
    <property type="project" value="TreeGrafter"/>
</dbReference>
<comment type="cofactor">
    <cofactor evidence="1">
        <name>FAD</name>
        <dbReference type="ChEBI" id="CHEBI:57692"/>
    </cofactor>
</comment>
<comment type="similarity">
    <text evidence="3">Belongs to the methylenetetrahydrofolate reductase family.</text>
</comment>
<proteinExistence type="inferred from homology"/>
<keyword evidence="6" id="KW-0560">Oxidoreductase</keyword>
<dbReference type="SUPFAM" id="SSF51730">
    <property type="entry name" value="FAD-linked oxidoreductase"/>
    <property type="match status" value="1"/>
</dbReference>
<organism evidence="8 9">
    <name type="scientific">Henosepilachna vigintioctopunctata</name>
    <dbReference type="NCBI Taxonomy" id="420089"/>
    <lineage>
        <taxon>Eukaryota</taxon>
        <taxon>Metazoa</taxon>
        <taxon>Ecdysozoa</taxon>
        <taxon>Arthropoda</taxon>
        <taxon>Hexapoda</taxon>
        <taxon>Insecta</taxon>
        <taxon>Pterygota</taxon>
        <taxon>Neoptera</taxon>
        <taxon>Endopterygota</taxon>
        <taxon>Coleoptera</taxon>
        <taxon>Polyphaga</taxon>
        <taxon>Cucujiformia</taxon>
        <taxon>Coccinelloidea</taxon>
        <taxon>Coccinellidae</taxon>
        <taxon>Epilachninae</taxon>
        <taxon>Epilachnini</taxon>
        <taxon>Henosepilachna</taxon>
    </lineage>
</organism>
<protein>
    <recommendedName>
        <fullName evidence="10">Methylenetetrahydrofolate reductase (NAD(P)H)</fullName>
    </recommendedName>
</protein>
<evidence type="ECO:0000256" key="6">
    <source>
        <dbReference type="ARBA" id="ARBA00023002"/>
    </source>
</evidence>
<evidence type="ECO:0000256" key="4">
    <source>
        <dbReference type="ARBA" id="ARBA00022630"/>
    </source>
</evidence>
<evidence type="ECO:0000313" key="9">
    <source>
        <dbReference type="Proteomes" id="UP001431783"/>
    </source>
</evidence>
<reference evidence="8 9" key="1">
    <citation type="submission" date="2023-03" db="EMBL/GenBank/DDBJ databases">
        <title>Genome insight into feeding habits of ladybird beetles.</title>
        <authorList>
            <person name="Li H.-S."/>
            <person name="Huang Y.-H."/>
            <person name="Pang H."/>
        </authorList>
    </citation>
    <scope>NUCLEOTIDE SEQUENCE [LARGE SCALE GENOMIC DNA]</scope>
    <source>
        <strain evidence="8">SYSU_2023b</strain>
        <tissue evidence="8">Whole body</tissue>
    </source>
</reference>
<dbReference type="Pfam" id="PF02219">
    <property type="entry name" value="MTHFR"/>
    <property type="match status" value="1"/>
</dbReference>
<evidence type="ECO:0000256" key="2">
    <source>
        <dbReference type="ARBA" id="ARBA00004777"/>
    </source>
</evidence>
<evidence type="ECO:0000313" key="8">
    <source>
        <dbReference type="EMBL" id="KAK9871081.1"/>
    </source>
</evidence>
<dbReference type="Gene3D" id="3.20.20.220">
    <property type="match status" value="1"/>
</dbReference>
<name>A0AAW1TTL7_9CUCU</name>
<dbReference type="PANTHER" id="PTHR45754:SF3">
    <property type="entry name" value="METHYLENETETRAHYDROFOLATE REDUCTASE (NADPH)"/>
    <property type="match status" value="1"/>
</dbReference>
<dbReference type="GO" id="GO:0005829">
    <property type="term" value="C:cytosol"/>
    <property type="evidence" value="ECO:0007669"/>
    <property type="project" value="TreeGrafter"/>
</dbReference>
<dbReference type="EMBL" id="JARQZJ010000005">
    <property type="protein sequence ID" value="KAK9871081.1"/>
    <property type="molecule type" value="Genomic_DNA"/>
</dbReference>
<comment type="pathway">
    <text evidence="2 7">One-carbon metabolism; tetrahydrofolate interconversion.</text>
</comment>
<dbReference type="GO" id="GO:0071949">
    <property type="term" value="F:FAD binding"/>
    <property type="evidence" value="ECO:0007669"/>
    <property type="project" value="TreeGrafter"/>
</dbReference>